<gene>
    <name evidence="2" type="ORF">EKN06_01820</name>
</gene>
<evidence type="ECO:0000313" key="3">
    <source>
        <dbReference type="Proteomes" id="UP000283003"/>
    </source>
</evidence>
<name>A0A437H033_9SPHN</name>
<organism evidence="2 3">
    <name type="scientific">Croceicoccus ponticola</name>
    <dbReference type="NCBI Taxonomy" id="2217664"/>
    <lineage>
        <taxon>Bacteria</taxon>
        <taxon>Pseudomonadati</taxon>
        <taxon>Pseudomonadota</taxon>
        <taxon>Alphaproteobacteria</taxon>
        <taxon>Sphingomonadales</taxon>
        <taxon>Erythrobacteraceae</taxon>
        <taxon>Croceicoccus</taxon>
    </lineage>
</organism>
<protein>
    <submittedName>
        <fullName evidence="2">Uncharacterized protein</fullName>
    </submittedName>
</protein>
<evidence type="ECO:0000313" key="2">
    <source>
        <dbReference type="EMBL" id="RVQ68979.1"/>
    </source>
</evidence>
<keyword evidence="1" id="KW-0732">Signal</keyword>
<dbReference type="OrthoDB" id="7433054at2"/>
<dbReference type="AlphaFoldDB" id="A0A437H033"/>
<comment type="caution">
    <text evidence="2">The sequence shown here is derived from an EMBL/GenBank/DDBJ whole genome shotgun (WGS) entry which is preliminary data.</text>
</comment>
<reference evidence="2 3" key="1">
    <citation type="submission" date="2018-12" db="EMBL/GenBank/DDBJ databases">
        <title>Croceicoccus ponticola sp. nov., a lipolytic bacterium isolated from seawater.</title>
        <authorList>
            <person name="Yoon J.-H."/>
        </authorList>
    </citation>
    <scope>NUCLEOTIDE SEQUENCE [LARGE SCALE GENOMIC DNA]</scope>
    <source>
        <strain evidence="2 3">GM-16</strain>
    </source>
</reference>
<dbReference type="RefSeq" id="WP_127611164.1">
    <property type="nucleotide sequence ID" value="NZ_RXOL01000001.1"/>
</dbReference>
<dbReference type="EMBL" id="RXOL01000001">
    <property type="protein sequence ID" value="RVQ68979.1"/>
    <property type="molecule type" value="Genomic_DNA"/>
</dbReference>
<accession>A0A437H033</accession>
<proteinExistence type="predicted"/>
<feature type="signal peptide" evidence="1">
    <location>
        <begin position="1"/>
        <end position="23"/>
    </location>
</feature>
<keyword evidence="3" id="KW-1185">Reference proteome</keyword>
<dbReference type="Proteomes" id="UP000283003">
    <property type="component" value="Unassembled WGS sequence"/>
</dbReference>
<feature type="chain" id="PRO_5019194652" evidence="1">
    <location>
        <begin position="24"/>
        <end position="91"/>
    </location>
</feature>
<evidence type="ECO:0000256" key="1">
    <source>
        <dbReference type="SAM" id="SignalP"/>
    </source>
</evidence>
<sequence>MKRLLAFAALLLGLSALLAPAHARIHYAPHNAEISRVDKVPSGVEAIRLEAEASQPRVSRAKRNRELGAPATRSPRTVLLPVIMLADRPLE</sequence>